<protein>
    <recommendedName>
        <fullName evidence="3">F-box domain-containing protein</fullName>
    </recommendedName>
</protein>
<dbReference type="InterPro" id="IPR036047">
    <property type="entry name" value="F-box-like_dom_sf"/>
</dbReference>
<dbReference type="AlphaFoldDB" id="A0A9J5XP67"/>
<organism evidence="1 2">
    <name type="scientific">Solanum commersonii</name>
    <name type="common">Commerson's wild potato</name>
    <name type="synonym">Commerson's nightshade</name>
    <dbReference type="NCBI Taxonomy" id="4109"/>
    <lineage>
        <taxon>Eukaryota</taxon>
        <taxon>Viridiplantae</taxon>
        <taxon>Streptophyta</taxon>
        <taxon>Embryophyta</taxon>
        <taxon>Tracheophyta</taxon>
        <taxon>Spermatophyta</taxon>
        <taxon>Magnoliopsida</taxon>
        <taxon>eudicotyledons</taxon>
        <taxon>Gunneridae</taxon>
        <taxon>Pentapetalae</taxon>
        <taxon>asterids</taxon>
        <taxon>lamiids</taxon>
        <taxon>Solanales</taxon>
        <taxon>Solanaceae</taxon>
        <taxon>Solanoideae</taxon>
        <taxon>Solaneae</taxon>
        <taxon>Solanum</taxon>
    </lineage>
</organism>
<evidence type="ECO:0008006" key="3">
    <source>
        <dbReference type="Google" id="ProtNLM"/>
    </source>
</evidence>
<gene>
    <name evidence="1" type="ORF">H5410_039801</name>
</gene>
<dbReference type="Gene3D" id="1.20.1280.50">
    <property type="match status" value="1"/>
</dbReference>
<dbReference type="EMBL" id="JACXVP010000008">
    <property type="protein sequence ID" value="KAG5589287.1"/>
    <property type="molecule type" value="Genomic_DNA"/>
</dbReference>
<name>A0A9J5XP67_SOLCO</name>
<proteinExistence type="predicted"/>
<keyword evidence="2" id="KW-1185">Reference proteome</keyword>
<comment type="caution">
    <text evidence="1">The sequence shown here is derived from an EMBL/GenBank/DDBJ whole genome shotgun (WGS) entry which is preliminary data.</text>
</comment>
<accession>A0A9J5XP67</accession>
<sequence>MTKGMSFLSLHIKIHRCGIWFYDINMIKSCKEGDLTGYLFKLRWKNFWFKTDNCNYIDGAILLKIVCAISYHFLQMPSFSPNPQISSSFLLLQSPMAKEDRLSDLPDSILIHILSMMCENTKDSKKVVRSSVLSKRWQFL</sequence>
<reference evidence="1 2" key="1">
    <citation type="submission" date="2020-09" db="EMBL/GenBank/DDBJ databases">
        <title>De no assembly of potato wild relative species, Solanum commersonii.</title>
        <authorList>
            <person name="Cho K."/>
        </authorList>
    </citation>
    <scope>NUCLEOTIDE SEQUENCE [LARGE SCALE GENOMIC DNA]</scope>
    <source>
        <strain evidence="1">LZ3.2</strain>
        <tissue evidence="1">Leaf</tissue>
    </source>
</reference>
<evidence type="ECO:0000313" key="1">
    <source>
        <dbReference type="EMBL" id="KAG5589287.1"/>
    </source>
</evidence>
<dbReference type="SUPFAM" id="SSF81383">
    <property type="entry name" value="F-box domain"/>
    <property type="match status" value="1"/>
</dbReference>
<dbReference type="Proteomes" id="UP000824120">
    <property type="component" value="Chromosome 8"/>
</dbReference>
<evidence type="ECO:0000313" key="2">
    <source>
        <dbReference type="Proteomes" id="UP000824120"/>
    </source>
</evidence>